<dbReference type="InterPro" id="IPR036188">
    <property type="entry name" value="FAD/NAD-bd_sf"/>
</dbReference>
<keyword evidence="4" id="KW-0274">FAD</keyword>
<dbReference type="EMBL" id="SGPM01000238">
    <property type="protein sequence ID" value="THH27618.1"/>
    <property type="molecule type" value="Genomic_DNA"/>
</dbReference>
<keyword evidence="8" id="KW-1185">Reference proteome</keyword>
<dbReference type="PANTHER" id="PTHR43539">
    <property type="entry name" value="FLAVIN-BINDING MONOOXYGENASE-LIKE PROTEIN (AFU_ORTHOLOGUE AFUA_4G09220)"/>
    <property type="match status" value="1"/>
</dbReference>
<dbReference type="PRINTS" id="PR00419">
    <property type="entry name" value="ADXRDTASE"/>
</dbReference>
<protein>
    <recommendedName>
        <fullName evidence="9">FAD/NAD(P)-binding domain-containing protein</fullName>
    </recommendedName>
</protein>
<dbReference type="Pfam" id="PF13738">
    <property type="entry name" value="Pyr_redox_3"/>
    <property type="match status" value="1"/>
</dbReference>
<dbReference type="GO" id="GO:0050660">
    <property type="term" value="F:flavin adenine dinucleotide binding"/>
    <property type="evidence" value="ECO:0007669"/>
    <property type="project" value="TreeGrafter"/>
</dbReference>
<keyword evidence="6" id="KW-0560">Oxidoreductase</keyword>
<evidence type="ECO:0000256" key="6">
    <source>
        <dbReference type="ARBA" id="ARBA00023002"/>
    </source>
</evidence>
<name>A0A4S4MQQ8_9APHY</name>
<comment type="caution">
    <text evidence="7">The sequence shown here is derived from an EMBL/GenBank/DDBJ whole genome shotgun (WGS) entry which is preliminary data.</text>
</comment>
<evidence type="ECO:0000313" key="7">
    <source>
        <dbReference type="EMBL" id="THH27618.1"/>
    </source>
</evidence>
<dbReference type="PANTHER" id="PTHR43539:SF68">
    <property type="entry name" value="FLAVIN-BINDING MONOOXYGENASE-LIKE PROTEIN (AFU_ORTHOLOGUE AFUA_4G09220)"/>
    <property type="match status" value="1"/>
</dbReference>
<evidence type="ECO:0000256" key="2">
    <source>
        <dbReference type="ARBA" id="ARBA00009183"/>
    </source>
</evidence>
<evidence type="ECO:0000256" key="5">
    <source>
        <dbReference type="ARBA" id="ARBA00022857"/>
    </source>
</evidence>
<organism evidence="7 8">
    <name type="scientific">Antrodiella citrinella</name>
    <dbReference type="NCBI Taxonomy" id="2447956"/>
    <lineage>
        <taxon>Eukaryota</taxon>
        <taxon>Fungi</taxon>
        <taxon>Dikarya</taxon>
        <taxon>Basidiomycota</taxon>
        <taxon>Agaricomycotina</taxon>
        <taxon>Agaricomycetes</taxon>
        <taxon>Polyporales</taxon>
        <taxon>Steccherinaceae</taxon>
        <taxon>Antrodiella</taxon>
    </lineage>
</organism>
<dbReference type="SUPFAM" id="SSF51905">
    <property type="entry name" value="FAD/NAD(P)-binding domain"/>
    <property type="match status" value="1"/>
</dbReference>
<dbReference type="InterPro" id="IPR050982">
    <property type="entry name" value="Auxin_biosynth/cation_transpt"/>
</dbReference>
<dbReference type="Proteomes" id="UP000308730">
    <property type="component" value="Unassembled WGS sequence"/>
</dbReference>
<evidence type="ECO:0008006" key="9">
    <source>
        <dbReference type="Google" id="ProtNLM"/>
    </source>
</evidence>
<keyword evidence="5" id="KW-0521">NADP</keyword>
<dbReference type="OrthoDB" id="74360at2759"/>
<accession>A0A4S4MQQ8</accession>
<dbReference type="AlphaFoldDB" id="A0A4S4MQQ8"/>
<evidence type="ECO:0000256" key="1">
    <source>
        <dbReference type="ARBA" id="ARBA00001974"/>
    </source>
</evidence>
<sequence>MEGLDARIVSVEWLSGFAQAITAGEVKNVVKTILPNGWFRDVLTLTWDYRALEGAEKIVQYLSEHLRTGQITALRLAEDKFYEPRYIEAVGWIEAVFKYETPVALGRGHARLAKDGAGQWKAVSICMIVEDLKGHEEASHELGIYGNHTLAWSDVVRERKARIESDPQVLIVGGGQTGLQIAARFKQMGIRAIVIEQNERIGDTWRKRYPTLTLHTVRNHHQLLYQPFPRNWPFYTPKEKVADWLESYAKLQDLVAWTKSKVDGQPVYHDDRGKWDVVIDRNGEQVTIHPAHIVMAIGTLGEPREATLPNREKFAGTTLHTSKYEGGARYAGKRVVVVGAGNSSIDICQDLCFHKAKSVTMIQRSSTCVSSGESTAQNLMRFWPDGVPVEVGDFNFGAIPLGWFKKVMQTQTDAMWESQKDLFDKLRKGGMALNMGPDGQGQLLLVWEKGGGYWIEKGGADLIASGDIRVKQGVQPSSFSETGLIFEDGTEVQADVVIFAVGYITIRESSRKILGDETVDRTGAVYGLDEEGELQGSYRPTGHPGVSKFAA</sequence>
<evidence type="ECO:0000256" key="3">
    <source>
        <dbReference type="ARBA" id="ARBA00022630"/>
    </source>
</evidence>
<dbReference type="FunFam" id="3.50.50.60:FF:000023">
    <property type="entry name" value="Dimethylaniline monooxygenase [N-oxide-forming]"/>
    <property type="match status" value="1"/>
</dbReference>
<proteinExistence type="inferred from homology"/>
<comment type="similarity">
    <text evidence="2">Belongs to the FMO family.</text>
</comment>
<reference evidence="7 8" key="1">
    <citation type="submission" date="2019-02" db="EMBL/GenBank/DDBJ databases">
        <title>Genome sequencing of the rare red list fungi Antrodiella citrinella (Flaviporus citrinellus).</title>
        <authorList>
            <person name="Buettner E."/>
            <person name="Kellner H."/>
        </authorList>
    </citation>
    <scope>NUCLEOTIDE SEQUENCE [LARGE SCALE GENOMIC DNA]</scope>
    <source>
        <strain evidence="7 8">DSM 108506</strain>
    </source>
</reference>
<evidence type="ECO:0000313" key="8">
    <source>
        <dbReference type="Proteomes" id="UP000308730"/>
    </source>
</evidence>
<dbReference type="Gene3D" id="3.50.50.60">
    <property type="entry name" value="FAD/NAD(P)-binding domain"/>
    <property type="match status" value="1"/>
</dbReference>
<comment type="cofactor">
    <cofactor evidence="1">
        <name>FAD</name>
        <dbReference type="ChEBI" id="CHEBI:57692"/>
    </cofactor>
</comment>
<dbReference type="GO" id="GO:0004497">
    <property type="term" value="F:monooxygenase activity"/>
    <property type="evidence" value="ECO:0007669"/>
    <property type="project" value="TreeGrafter"/>
</dbReference>
<keyword evidence="3" id="KW-0285">Flavoprotein</keyword>
<evidence type="ECO:0000256" key="4">
    <source>
        <dbReference type="ARBA" id="ARBA00022827"/>
    </source>
</evidence>
<gene>
    <name evidence="7" type="ORF">EUX98_g6572</name>
</gene>